<feature type="region of interest" description="Disordered" evidence="1">
    <location>
        <begin position="925"/>
        <end position="957"/>
    </location>
</feature>
<dbReference type="Pfam" id="PF18562">
    <property type="entry name" value="CIDR1_gamma"/>
    <property type="match status" value="1"/>
</dbReference>
<dbReference type="FunFam" id="1.20.58.830:FF:000004">
    <property type="entry name" value="Erythrocyte membrane protein 1, PfEMP1"/>
    <property type="match status" value="1"/>
</dbReference>
<protein>
    <submittedName>
        <fullName evidence="8">Erythrocyte membrane protein 1</fullName>
    </submittedName>
</protein>
<gene>
    <name evidence="8" type="primary">IT4_var54</name>
</gene>
<feature type="domain" description="Duffy-binding-like" evidence="7">
    <location>
        <begin position="323"/>
        <end position="480"/>
    </location>
</feature>
<dbReference type="VEuPathDB" id="PlasmoDB:PfML01_050038300"/>
<evidence type="ECO:0000313" key="8">
    <source>
        <dbReference type="EMBL" id="ABM88774.1"/>
    </source>
</evidence>
<dbReference type="Pfam" id="PF15447">
    <property type="entry name" value="NTS"/>
    <property type="match status" value="1"/>
</dbReference>
<evidence type="ECO:0000259" key="2">
    <source>
        <dbReference type="Pfam" id="PF03011"/>
    </source>
</evidence>
<dbReference type="Pfam" id="PF15445">
    <property type="entry name" value="ATS"/>
    <property type="match status" value="1"/>
</dbReference>
<dbReference type="VEuPathDB" id="PlasmoDB:PfGB4_120045600"/>
<dbReference type="VEuPathDB" id="PlasmoDB:Pf7G8-2_000552900"/>
<dbReference type="InterPro" id="IPR004258">
    <property type="entry name" value="DBL"/>
</dbReference>
<dbReference type="VEuPathDB" id="PlasmoDB:PfNF166_070016800"/>
<name>A3R6U4_PLAFA</name>
<feature type="compositionally biased region" description="Polar residues" evidence="1">
    <location>
        <begin position="1657"/>
        <end position="1676"/>
    </location>
</feature>
<sequence>MAPVRGGGEEDKDAKHMFDRIGQQVYKEVKNDAETYEGELKACVSFASIWKESAYTTDPCELQSEYTKLINGSGGNRHPCGNTTGKEDVERFSVKQQAEYDNKKMKCSNGDACAPFRRLNLCNKNFQNINNDDSSKAKHDLLLDVCMAAKYEGESLKTYREQYDSKYPGSGSSMCTMLARSFADIGDIIRGRDLYSGNKKEKKQRKQLDDKLKEVFGKIHEDVTSSGRNGKKQALQERCKDENGGNYFQLREDWWTANRETVWKALTCDARDNAEYFRKTPCGGGKTPTHEKCRCKDEKGKNETNEVPTYFDYVPQYLRWFEEWAEDFCRKKKKKVENLQKQCRGQYQGEKRYCSRNGCDCTKTVRAKGKLRYGKQCISCLYACNPYVEWIDNQKEQFDKQKQRYENVINGTSSSSGSGRTRQTRRARSISTDDNGYEKKFYEELKGNYSDVNDFLGLLNNEKACQAVKDNDGGIIDFRQVNSGGASGTGISADSNSNKTFYRSKYCQPCPLCGMKKTNDGKGWEKKSEPCEVKKLYKPKNKAPHTPIEILKSGDKRQDIEKKLEAFCETKNGSVVGGRDSGTSGSQELYEEWKCYEFKHLDKVVKEEDEDYDNDYHNEVETGGGLCILKNDQRNEENKAKSQNEPDEIQKTFNDFFNFWVAHMLKDPIYWKKKLERCLENGTKKCGKNCNNDCGCFEKWVKQKKEEEWSQIKKHFYTQTDIPQGTHDITLEGVLKLQFSNENSTQDKQNSLDSEEAEELKHIREIIEKKNEEEAVAAPDGKKKTIMDKLIEHEEGIAETCKKCQDPQQPQQEREGLGRSDKPPAAPTAVPTGSAGADSSSEDEDEEEEENEVEEKAKVAEEEKAKETTEVTQPEEAVTPTTKDKVNPCDIVKTLFSDVENLKQACPTKYGSKAPTSWKCISGATTATASPLPSPDAASSSPADSGNTATTGGSICIPPRRRKLYVTPLTTWAEKQSSQSQAGGKAAEGTQASASSSPSDSNSVQTTSPPSSNPRADDLRNAFIQSAAIETFFLWHKYKQEKEKKPQEGVLPQPLPTLDLGDDNNPQNQLKSGTIPNDFLRLMFYTLGDYRDICVGVKDDDVIKALGASSDKNIKEISDKIKNVIENSGSKPSDEKRKKWWDENAKYIWNGMICALTYKESGTAADGKKIEKDSDVYNKFFGTPNGNPVPPTGTTGTSNGTTGTYEKDYKYNTVTLKEDENSDPKNTKASPSSGDNTPPKTTLKDFVLRPPYFRYLEEWGQNFCKERKKRLEKIEEECTDGGGKYTGRYCGGDGFDCIKIGPNKDGIIKGFDCPGCGRECRKYKQWIETKRKEFDKQKKAYIKQKENCKQESGGGGTNKFCEKLEKDAAAFLHKLGPCSKNNSGEGNGKDILDFDKDSKTFQPAKDCDPCPIFGIESRNSGWSNVQKKKCKDNGKDFISAEDIEKMEKPTEELVMHVSDNDTTKFDGDLKDCTGADIFKGIRKDVWKCGKFCDVDVCALKKDNGSIDDKQIILIRALLKQWLEIFFDDYNKINAKISHCTNNAEGITCISGCDKKCKCVGQWIEKKRGEWGKIKNHYKKQNENGDNNMTSLVTNVLEELIPQIDVTIDKKNYTSLEELVKKFKCKCADSSKSDKEGNKKDIVDCLLSELQQKIQTCDKTPLTSCDSPPSLSDVSPQPNEEEETEEENPENTVTHPQICKDEIKDETKQEEGEDECKAVTPPKEKEDEEEPEPPPPTEPERTEKLPSAPKSPEEKAPAPEPTPPPPPLAPSDESVLHTTLPLGIALALGSIAFLFLKKKTKSTIDLLRVINIPKSDYDIPTKLSPNRYIPYTSGKYRGKRYIYLEGDSGTDSGYTDHYSDITSSSESEYEEMDINDIYVPGIPKYKTLIEVVLEPSGNNTTASGKNTTASDTQNDIQNDGIPSSKITDNEWNQLKHDFISNMLQNQPNTEPNNNNRSGDIPMNTEPNTLYFDNNKEKPFITSIQDRDLYTGEEIKYNINMSTNSMDDIPISGKNTVYSGIDLINDALNGDYDIYDEILKRKENELFGTNHPKRTSTYSVAKNTNSDPILNQINLFHTWLDRHRNMCEKWDTNNKKEELLDKLKEEWNKDNDIGNVPIDNKTLNTDVSIQIHMDNPKPINEFSNMDTYPNNSSMDTILDDLEKYNEPYYDVQDDIYYDVNDHDTSTVDSNAMDVPSKVQIEMDVNNKLVKEKYPIADVWDI</sequence>
<dbReference type="FunFam" id="1.20.58.1930:FF:000001">
    <property type="entry name" value="Erythrocyte membrane protein 1, PfEMP1"/>
    <property type="match status" value="1"/>
</dbReference>
<feature type="region of interest" description="Disordered" evidence="1">
    <location>
        <begin position="800"/>
        <end position="888"/>
    </location>
</feature>
<evidence type="ECO:0000259" key="7">
    <source>
        <dbReference type="Pfam" id="PF22672"/>
    </source>
</evidence>
<dbReference type="SUPFAM" id="SSF140924">
    <property type="entry name" value="Duffy binding domain-like"/>
    <property type="match status" value="4"/>
</dbReference>
<feature type="compositionally biased region" description="Basic and acidic residues" evidence="1">
    <location>
        <begin position="854"/>
        <end position="869"/>
    </location>
</feature>
<dbReference type="GO" id="GO:0016020">
    <property type="term" value="C:membrane"/>
    <property type="evidence" value="ECO:0007669"/>
    <property type="project" value="InterPro"/>
</dbReference>
<accession>A3R6U4</accession>
<dbReference type="InterPro" id="IPR041480">
    <property type="entry name" value="CIDR1_gamma"/>
</dbReference>
<feature type="region of interest" description="Disordered" evidence="1">
    <location>
        <begin position="1181"/>
        <end position="1243"/>
    </location>
</feature>
<dbReference type="FunFam" id="1.20.58.830:FF:000003">
    <property type="entry name" value="Erythrocyte membrane protein 1, PfEMP1"/>
    <property type="match status" value="1"/>
</dbReference>
<dbReference type="VEuPathDB" id="PlasmoDB:Pf7G8_140084600"/>
<dbReference type="VEuPathDB" id="PlasmoDB:PfCD01_070015700"/>
<feature type="compositionally biased region" description="Low complexity" evidence="1">
    <location>
        <begin position="925"/>
        <end position="945"/>
    </location>
</feature>
<dbReference type="Pfam" id="PF05424">
    <property type="entry name" value="Duffy_binding"/>
    <property type="match status" value="2"/>
</dbReference>
<dbReference type="VEuPathDB" id="PlasmoDB:PfIT_110005600"/>
<dbReference type="VEuPathDB" id="PlasmoDB:PfNF54_040026900"/>
<dbReference type="Gene3D" id="1.20.58.1930">
    <property type="match status" value="1"/>
</dbReference>
<feature type="domain" description="Duffy-binding-like" evidence="7">
    <location>
        <begin position="1258"/>
        <end position="1404"/>
    </location>
</feature>
<dbReference type="EMBL" id="EF158096">
    <property type="protein sequence ID" value="ABM88774.1"/>
    <property type="molecule type" value="Genomic_DNA"/>
</dbReference>
<dbReference type="FunFam" id="1.20.1310.20:FF:000001">
    <property type="entry name" value="Erythrocyte membrane protein 1, PfEMP1"/>
    <property type="match status" value="1"/>
</dbReference>
<dbReference type="VEuPathDB" id="PlasmoDB:PfGN01_070005300"/>
<dbReference type="VEuPathDB" id="PlasmoDB:PfSN01_070017000"/>
<dbReference type="InterPro" id="IPR029210">
    <property type="entry name" value="PfEMP1_NTS"/>
</dbReference>
<feature type="region of interest" description="Disordered" evidence="1">
    <location>
        <begin position="1942"/>
        <end position="1964"/>
    </location>
</feature>
<dbReference type="InterPro" id="IPR042202">
    <property type="entry name" value="Duffy-ag-bd_sf"/>
</dbReference>
<feature type="compositionally biased region" description="Acidic residues" evidence="1">
    <location>
        <begin position="840"/>
        <end position="853"/>
    </location>
</feature>
<dbReference type="VEuPathDB" id="PlasmoDB:PfNF135_060021800"/>
<dbReference type="VEuPathDB" id="PlasmoDB:PfDd2_070016500"/>
<feature type="compositionally biased region" description="Low complexity" evidence="1">
    <location>
        <begin position="1182"/>
        <end position="1204"/>
    </location>
</feature>
<evidence type="ECO:0000259" key="6">
    <source>
        <dbReference type="Pfam" id="PF18562"/>
    </source>
</evidence>
<feature type="compositionally biased region" description="Low complexity" evidence="1">
    <location>
        <begin position="411"/>
        <end position="421"/>
    </location>
</feature>
<dbReference type="InterPro" id="IPR044932">
    <property type="entry name" value="PfEMP1_ATS_sf"/>
</dbReference>
<feature type="compositionally biased region" description="Pro residues" evidence="1">
    <location>
        <begin position="1757"/>
        <end position="1768"/>
    </location>
</feature>
<dbReference type="Gene3D" id="1.20.1310.20">
    <property type="entry name" value="Duffy-antigen binding domain"/>
    <property type="match status" value="2"/>
</dbReference>
<evidence type="ECO:0000256" key="1">
    <source>
        <dbReference type="SAM" id="MobiDB-lite"/>
    </source>
</evidence>
<evidence type="ECO:0000259" key="4">
    <source>
        <dbReference type="Pfam" id="PF15445"/>
    </source>
</evidence>
<feature type="compositionally biased region" description="Low complexity" evidence="1">
    <location>
        <begin position="990"/>
        <end position="1008"/>
    </location>
</feature>
<dbReference type="VEuPathDB" id="PlasmoDB:PfHB3_040016500"/>
<feature type="region of interest" description="Disordered" evidence="1">
    <location>
        <begin position="1657"/>
        <end position="1773"/>
    </location>
</feature>
<feature type="domain" description="Cysteine-rich interdomain region 1 gamma" evidence="6">
    <location>
        <begin position="1450"/>
        <end position="1501"/>
    </location>
</feature>
<dbReference type="Pfam" id="PF22672">
    <property type="entry name" value="DBL_C"/>
    <property type="match status" value="2"/>
</dbReference>
<dbReference type="Pfam" id="PF03011">
    <property type="entry name" value="PFEMP"/>
    <property type="match status" value="2"/>
</dbReference>
<organism evidence="8">
    <name type="scientific">Plasmodium falciparum</name>
    <name type="common">malaria parasite P. falciparum</name>
    <dbReference type="NCBI Taxonomy" id="5833"/>
    <lineage>
        <taxon>Eukaryota</taxon>
        <taxon>Sar</taxon>
        <taxon>Alveolata</taxon>
        <taxon>Apicomplexa</taxon>
        <taxon>Aconoidasida</taxon>
        <taxon>Haemosporida</taxon>
        <taxon>Plasmodiidae</taxon>
        <taxon>Plasmodium</taxon>
        <taxon>Plasmodium (Laverania)</taxon>
    </lineage>
</organism>
<dbReference type="InterPro" id="IPR008602">
    <property type="entry name" value="Duffy-antigen-binding"/>
</dbReference>
<proteinExistence type="predicted"/>
<feature type="compositionally biased region" description="Basic and acidic residues" evidence="1">
    <location>
        <begin position="812"/>
        <end position="822"/>
    </location>
</feature>
<dbReference type="Gene3D" id="1.10.1900.40">
    <property type="entry name" value="Acidic terminal segments, variant surface antigen of PfEMP1"/>
    <property type="match status" value="2"/>
</dbReference>
<dbReference type="InterPro" id="IPR054595">
    <property type="entry name" value="DBL_C"/>
</dbReference>
<feature type="region of interest" description="Disordered" evidence="1">
    <location>
        <begin position="1043"/>
        <end position="1072"/>
    </location>
</feature>
<feature type="domain" description="Plasmodium falciparum erythrocyte membrane protein-1 N-terminal segment" evidence="5">
    <location>
        <begin position="13"/>
        <end position="41"/>
    </location>
</feature>
<feature type="compositionally biased region" description="Polar residues" evidence="1">
    <location>
        <begin position="1227"/>
        <end position="1240"/>
    </location>
</feature>
<dbReference type="VEuPathDB" id="PlasmoDB:PfKH02_080014100"/>
<dbReference type="VEuPathDB" id="PlasmoDB:PfKE01_040019800"/>
<dbReference type="VEuPathDB" id="PlasmoDB:PfSD01_080005200"/>
<feature type="compositionally biased region" description="Basic and acidic residues" evidence="1">
    <location>
        <begin position="1205"/>
        <end position="1226"/>
    </location>
</feature>
<dbReference type="InterPro" id="IPR029211">
    <property type="entry name" value="PfEMP1_ATS"/>
</dbReference>
<dbReference type="Gene3D" id="1.20.58.830">
    <property type="match status" value="3"/>
</dbReference>
<dbReference type="VEuPathDB" id="PlasmoDB:PfGA01_120045900"/>
<feature type="compositionally biased region" description="Low complexity" evidence="1">
    <location>
        <begin position="1943"/>
        <end position="1954"/>
    </location>
</feature>
<dbReference type="VEuPathDB" id="PlasmoDB:PfTG01_000049100"/>
<feature type="domain" description="Duffy-binding-like" evidence="2">
    <location>
        <begin position="1517"/>
        <end position="1659"/>
    </location>
</feature>
<dbReference type="VEuPathDB" id="PlasmoDB:PfKH01_070016200"/>
<feature type="domain" description="Duffy-antigen binding" evidence="3">
    <location>
        <begin position="111"/>
        <end position="319"/>
    </location>
</feature>
<dbReference type="GO" id="GO:0046789">
    <property type="term" value="F:host cell surface receptor binding"/>
    <property type="evidence" value="ECO:0007669"/>
    <property type="project" value="InterPro"/>
</dbReference>
<feature type="domain" description="Duffy-antigen binding" evidence="3">
    <location>
        <begin position="955"/>
        <end position="1166"/>
    </location>
</feature>
<feature type="compositionally biased region" description="Acidic residues" evidence="1">
    <location>
        <begin position="1678"/>
        <end position="1688"/>
    </location>
</feature>
<evidence type="ECO:0000259" key="5">
    <source>
        <dbReference type="Pfam" id="PF15447"/>
    </source>
</evidence>
<feature type="compositionally biased region" description="Basic and acidic residues" evidence="1">
    <location>
        <begin position="1697"/>
        <end position="1709"/>
    </location>
</feature>
<feature type="region of interest" description="Disordered" evidence="1">
    <location>
        <begin position="975"/>
        <end position="1017"/>
    </location>
</feature>
<feature type="region of interest" description="Disordered" evidence="1">
    <location>
        <begin position="406"/>
        <end position="432"/>
    </location>
</feature>
<feature type="domain" description="Plasmodium falciparum erythrocyte membrane protein 1 acidic terminal segment" evidence="4">
    <location>
        <begin position="1778"/>
        <end position="2219"/>
    </location>
</feature>
<dbReference type="VEuPathDB" id="PlasmoDB:PF3D7_0421300"/>
<dbReference type="FunFam" id="1.10.1900.40:FF:000001">
    <property type="entry name" value="Erythrocyte membrane protein 1"/>
    <property type="match status" value="1"/>
</dbReference>
<reference evidence="8" key="1">
    <citation type="journal article" date="2007" name="BMC Genomics">
        <title>Patterns of gene recombination shape var gene repertoires in Plasmodium falciparum: comparisons of geographically diverse isolates.</title>
        <authorList>
            <person name="Kraemer S.M."/>
            <person name="Kyes S.A."/>
            <person name="Aggarwal G."/>
            <person name="Springer A.L."/>
            <person name="Nelson S.O."/>
            <person name="Christodoulou Z."/>
            <person name="Smith L.M."/>
            <person name="Wang W."/>
            <person name="Levin E."/>
            <person name="Newbold C.I."/>
            <person name="Myler P.J."/>
            <person name="Smith J.D."/>
        </authorList>
    </citation>
    <scope>NUCLEOTIDE SEQUENCE</scope>
    <source>
        <strain evidence="8">IT4/25/5</strain>
    </source>
</reference>
<feature type="domain" description="Duffy-binding-like" evidence="2">
    <location>
        <begin position="656"/>
        <end position="806"/>
    </location>
</feature>
<feature type="region of interest" description="Disordered" evidence="1">
    <location>
        <begin position="1896"/>
        <end position="1926"/>
    </location>
</feature>
<evidence type="ECO:0000259" key="3">
    <source>
        <dbReference type="Pfam" id="PF05424"/>
    </source>
</evidence>